<dbReference type="GO" id="GO:0000160">
    <property type="term" value="P:phosphorelay signal transduction system"/>
    <property type="evidence" value="ECO:0007669"/>
    <property type="project" value="InterPro"/>
</dbReference>
<dbReference type="Pfam" id="PF00072">
    <property type="entry name" value="Response_reg"/>
    <property type="match status" value="1"/>
</dbReference>
<evidence type="ECO:0000259" key="5">
    <source>
        <dbReference type="PROSITE" id="PS50110"/>
    </source>
</evidence>
<evidence type="ECO:0000313" key="7">
    <source>
        <dbReference type="Proteomes" id="UP000180215"/>
    </source>
</evidence>
<protein>
    <submittedName>
        <fullName evidence="6">Response regulator</fullName>
    </submittedName>
</protein>
<feature type="domain" description="Response regulatory" evidence="5">
    <location>
        <begin position="11"/>
        <end position="124"/>
    </location>
</feature>
<organism evidence="6 7">
    <name type="scientific">Methylorubrum extorquens</name>
    <name type="common">Methylobacterium dichloromethanicum</name>
    <name type="synonym">Methylobacterium extorquens</name>
    <dbReference type="NCBI Taxonomy" id="408"/>
    <lineage>
        <taxon>Bacteria</taxon>
        <taxon>Pseudomonadati</taxon>
        <taxon>Pseudomonadota</taxon>
        <taxon>Alphaproteobacteria</taxon>
        <taxon>Hyphomicrobiales</taxon>
        <taxon>Methylobacteriaceae</taxon>
        <taxon>Methylorubrum</taxon>
    </lineage>
</organism>
<evidence type="ECO:0000313" key="6">
    <source>
        <dbReference type="EMBL" id="OHV17418.1"/>
    </source>
</evidence>
<dbReference type="InterPro" id="IPR011006">
    <property type="entry name" value="CheY-like_superfamily"/>
</dbReference>
<dbReference type="Proteomes" id="UP000180215">
    <property type="component" value="Unassembled WGS sequence"/>
</dbReference>
<proteinExistence type="predicted"/>
<keyword evidence="1 4" id="KW-0597">Phosphoprotein</keyword>
<gene>
    <name evidence="6" type="ORF">BK022_05705</name>
</gene>
<dbReference type="PANTHER" id="PTHR44591">
    <property type="entry name" value="STRESS RESPONSE REGULATOR PROTEIN 1"/>
    <property type="match status" value="1"/>
</dbReference>
<dbReference type="EMBL" id="MNAO01000040">
    <property type="protein sequence ID" value="OHV17418.1"/>
    <property type="molecule type" value="Genomic_DNA"/>
</dbReference>
<dbReference type="PROSITE" id="PS50110">
    <property type="entry name" value="RESPONSE_REGULATORY"/>
    <property type="match status" value="1"/>
</dbReference>
<dbReference type="SMART" id="SM00448">
    <property type="entry name" value="REC"/>
    <property type="match status" value="1"/>
</dbReference>
<dbReference type="PANTHER" id="PTHR44591:SF3">
    <property type="entry name" value="RESPONSE REGULATORY DOMAIN-CONTAINING PROTEIN"/>
    <property type="match status" value="1"/>
</dbReference>
<sequence>MSVHASPLSPVVLVVEDEPLLRMIAVDILEDEGFTVLEAATADAALPILESRSDTGVLFTDVNMPGKMDGLTLATHVAERWPDIRLVVTSGRQELTNEELPDDGQFVEKPYRQRQLVDAIAHAA</sequence>
<keyword evidence="2" id="KW-0805">Transcription regulation</keyword>
<evidence type="ECO:0000256" key="4">
    <source>
        <dbReference type="PROSITE-ProRule" id="PRU00169"/>
    </source>
</evidence>
<dbReference type="InterPro" id="IPR050595">
    <property type="entry name" value="Bact_response_regulator"/>
</dbReference>
<evidence type="ECO:0000256" key="2">
    <source>
        <dbReference type="ARBA" id="ARBA00023015"/>
    </source>
</evidence>
<feature type="modified residue" description="4-aspartylphosphate" evidence="4">
    <location>
        <position position="61"/>
    </location>
</feature>
<name>A0A1S1P349_METEX</name>
<comment type="caution">
    <text evidence="6">The sequence shown here is derived from an EMBL/GenBank/DDBJ whole genome shotgun (WGS) entry which is preliminary data.</text>
</comment>
<evidence type="ECO:0000256" key="1">
    <source>
        <dbReference type="ARBA" id="ARBA00022553"/>
    </source>
</evidence>
<accession>A0A1S1P349</accession>
<dbReference type="InterPro" id="IPR001789">
    <property type="entry name" value="Sig_transdc_resp-reg_receiver"/>
</dbReference>
<reference evidence="6 7" key="1">
    <citation type="submission" date="2016-10" db="EMBL/GenBank/DDBJ databases">
        <title>Draft genome sequence of Methylobacterium extorquens CP3, a seed endophyte of Crotalaria pumila with plant growth-promoting and metal tolerance properties.</title>
        <authorList>
            <person name="Sanchez-Lopez A.S."/>
            <person name="Van Hamme J.D."/>
            <person name="Thijs S."/>
            <person name="Mcammond B.M."/>
            <person name="Stevens V."/>
            <person name="Gonzalez-Chavez M.D.C."/>
            <person name="Vangronsveld J."/>
        </authorList>
    </citation>
    <scope>NUCLEOTIDE SEQUENCE [LARGE SCALE GENOMIC DNA]</scope>
    <source>
        <strain evidence="6 7">CP3</strain>
    </source>
</reference>
<keyword evidence="3" id="KW-0804">Transcription</keyword>
<evidence type="ECO:0000256" key="3">
    <source>
        <dbReference type="ARBA" id="ARBA00023163"/>
    </source>
</evidence>
<dbReference type="SUPFAM" id="SSF52172">
    <property type="entry name" value="CheY-like"/>
    <property type="match status" value="1"/>
</dbReference>
<dbReference type="Gene3D" id="3.40.50.2300">
    <property type="match status" value="1"/>
</dbReference>
<dbReference type="AlphaFoldDB" id="A0A1S1P349"/>